<sequence length="54" mass="6058">MHLGFSTHTITHLPSCYNTVEQRLTEQVDCIAYGFRSRQGVATVRPPSTLPRLA</sequence>
<organism evidence="1 2">
    <name type="scientific">Novipirellula galeiformis</name>
    <dbReference type="NCBI Taxonomy" id="2528004"/>
    <lineage>
        <taxon>Bacteria</taxon>
        <taxon>Pseudomonadati</taxon>
        <taxon>Planctomycetota</taxon>
        <taxon>Planctomycetia</taxon>
        <taxon>Pirellulales</taxon>
        <taxon>Pirellulaceae</taxon>
        <taxon>Novipirellula</taxon>
    </lineage>
</organism>
<accession>A0A5C6BZM2</accession>
<comment type="caution">
    <text evidence="1">The sequence shown here is derived from an EMBL/GenBank/DDBJ whole genome shotgun (WGS) entry which is preliminary data.</text>
</comment>
<proteinExistence type="predicted"/>
<dbReference type="AlphaFoldDB" id="A0A5C6BZM2"/>
<protein>
    <submittedName>
        <fullName evidence="1">Uncharacterized protein</fullName>
    </submittedName>
</protein>
<dbReference type="Proteomes" id="UP000316304">
    <property type="component" value="Unassembled WGS sequence"/>
</dbReference>
<evidence type="ECO:0000313" key="1">
    <source>
        <dbReference type="EMBL" id="TWU17810.1"/>
    </source>
</evidence>
<dbReference type="EMBL" id="SJPT01000010">
    <property type="protein sequence ID" value="TWU17810.1"/>
    <property type="molecule type" value="Genomic_DNA"/>
</dbReference>
<evidence type="ECO:0000313" key="2">
    <source>
        <dbReference type="Proteomes" id="UP000316304"/>
    </source>
</evidence>
<gene>
    <name evidence="1" type="ORF">Pla52o_50250</name>
</gene>
<keyword evidence="2" id="KW-1185">Reference proteome</keyword>
<name>A0A5C6BZM2_9BACT</name>
<reference evidence="1 2" key="1">
    <citation type="submission" date="2019-02" db="EMBL/GenBank/DDBJ databases">
        <title>Deep-cultivation of Planctomycetes and their phenomic and genomic characterization uncovers novel biology.</title>
        <authorList>
            <person name="Wiegand S."/>
            <person name="Jogler M."/>
            <person name="Boedeker C."/>
            <person name="Pinto D."/>
            <person name="Vollmers J."/>
            <person name="Rivas-Marin E."/>
            <person name="Kohn T."/>
            <person name="Peeters S.H."/>
            <person name="Heuer A."/>
            <person name="Rast P."/>
            <person name="Oberbeckmann S."/>
            <person name="Bunk B."/>
            <person name="Jeske O."/>
            <person name="Meyerdierks A."/>
            <person name="Storesund J.E."/>
            <person name="Kallscheuer N."/>
            <person name="Luecker S."/>
            <person name="Lage O.M."/>
            <person name="Pohl T."/>
            <person name="Merkel B.J."/>
            <person name="Hornburger P."/>
            <person name="Mueller R.-W."/>
            <person name="Bruemmer F."/>
            <person name="Labrenz M."/>
            <person name="Spormann A.M."/>
            <person name="Op Den Camp H."/>
            <person name="Overmann J."/>
            <person name="Amann R."/>
            <person name="Jetten M.S.M."/>
            <person name="Mascher T."/>
            <person name="Medema M.H."/>
            <person name="Devos D.P."/>
            <person name="Kaster A.-K."/>
            <person name="Ovreas L."/>
            <person name="Rohde M."/>
            <person name="Galperin M.Y."/>
            <person name="Jogler C."/>
        </authorList>
    </citation>
    <scope>NUCLEOTIDE SEQUENCE [LARGE SCALE GENOMIC DNA]</scope>
    <source>
        <strain evidence="1 2">Pla52o</strain>
    </source>
</reference>